<keyword evidence="5 9" id="KW-0863">Zinc-finger</keyword>
<feature type="binding site" evidence="8">
    <location>
        <position position="345"/>
    </location>
    <ligand>
        <name>Zn(2+)</name>
        <dbReference type="ChEBI" id="CHEBI:29105"/>
        <label>4</label>
        <note>catalytic</note>
    </ligand>
</feature>
<dbReference type="PROSITE" id="PS00680">
    <property type="entry name" value="MAP_1"/>
    <property type="match status" value="1"/>
</dbReference>
<comment type="subcellular location">
    <subcellularLocation>
        <location evidence="8">Cytoplasm</location>
    </subcellularLocation>
</comment>
<dbReference type="Pfam" id="PF15801">
    <property type="entry name" value="zf-C6H2"/>
    <property type="match status" value="1"/>
</dbReference>
<dbReference type="GO" id="GO:0005829">
    <property type="term" value="C:cytosol"/>
    <property type="evidence" value="ECO:0007669"/>
    <property type="project" value="TreeGrafter"/>
</dbReference>
<keyword evidence="1 8" id="KW-0031">Aminopeptidase</keyword>
<feature type="binding site" evidence="8">
    <location>
        <position position="319"/>
    </location>
    <ligand>
        <name>a protein</name>
        <dbReference type="ChEBI" id="CHEBI:16541"/>
    </ligand>
    <ligandPart>
        <name>N-terminal L-methionine residue</name>
        <dbReference type="ChEBI" id="CHEBI:64731"/>
    </ligandPart>
</feature>
<evidence type="ECO:0000256" key="4">
    <source>
        <dbReference type="ARBA" id="ARBA00022723"/>
    </source>
</evidence>
<keyword evidence="2 8" id="KW-0963">Cytoplasm</keyword>
<comment type="cofactor">
    <cofactor evidence="8">
        <name>Zn(2+)</name>
        <dbReference type="ChEBI" id="CHEBI:29105"/>
    </cofactor>
    <cofactor evidence="8">
        <name>Co(2+)</name>
        <dbReference type="ChEBI" id="CHEBI:48828"/>
    </cofactor>
    <cofactor evidence="8">
        <name>Mn(2+)</name>
        <dbReference type="ChEBI" id="CHEBI:29035"/>
    </cofactor>
    <cofactor evidence="8">
        <name>Fe(2+)</name>
        <dbReference type="ChEBI" id="CHEBI:29033"/>
    </cofactor>
    <text evidence="8">Binds 2 divalent metal cations per subunit. Has a high-affinity and a low affinity metal-binding site. The true nature of the physiological cofactor is under debate. The enzyme is active with zinc, cobalt, manganese or divalent iron ions. Has high activity with zinc; zinc cofactor is transferred into the active site region by the ZNG1 zinc chaperone.</text>
</comment>
<comment type="caution">
    <text evidence="12">The sequence shown here is derived from an EMBL/GenBank/DDBJ whole genome shotgun (WGS) entry which is preliminary data.</text>
</comment>
<dbReference type="EC" id="3.4.11.18" evidence="10"/>
<feature type="domain" description="C6H2-type" evidence="11">
    <location>
        <begin position="10"/>
        <end position="74"/>
    </location>
</feature>
<name>A0AAD7UAY9_9STRA</name>
<keyword evidence="7" id="KW-0862">Zinc</keyword>
<evidence type="ECO:0000313" key="13">
    <source>
        <dbReference type="Proteomes" id="UP001230188"/>
    </source>
</evidence>
<dbReference type="GO" id="GO:0004239">
    <property type="term" value="F:initiator methionyl aminopeptidase activity"/>
    <property type="evidence" value="ECO:0007669"/>
    <property type="project" value="UniProtKB-UniRule"/>
</dbReference>
<accession>A0AAD7UAY9</accession>
<dbReference type="InterPro" id="IPR031615">
    <property type="entry name" value="Zfn-C6H2"/>
</dbReference>
<keyword evidence="3 8" id="KW-0645">Protease</keyword>
<dbReference type="PANTHER" id="PTHR43330">
    <property type="entry name" value="METHIONINE AMINOPEPTIDASE"/>
    <property type="match status" value="1"/>
</dbReference>
<dbReference type="GO" id="GO:0008270">
    <property type="term" value="F:zinc ion binding"/>
    <property type="evidence" value="ECO:0007669"/>
    <property type="project" value="UniProtKB-KW"/>
</dbReference>
<evidence type="ECO:0000259" key="11">
    <source>
        <dbReference type="PROSITE" id="PS52013"/>
    </source>
</evidence>
<feature type="binding site" evidence="8">
    <location>
        <position position="238"/>
    </location>
    <ligand>
        <name>Zn(2+)</name>
        <dbReference type="ChEBI" id="CHEBI:29105"/>
        <label>3</label>
    </ligand>
</feature>
<dbReference type="InterPro" id="IPR001714">
    <property type="entry name" value="Pept_M24_MAP"/>
</dbReference>
<dbReference type="PANTHER" id="PTHR43330:SF7">
    <property type="entry name" value="METHIONINE AMINOPEPTIDASE 1"/>
    <property type="match status" value="1"/>
</dbReference>
<evidence type="ECO:0000256" key="9">
    <source>
        <dbReference type="PROSITE-ProRule" id="PRU01357"/>
    </source>
</evidence>
<feature type="binding site" evidence="8">
    <location>
        <position position="249"/>
    </location>
    <ligand>
        <name>Zn(2+)</name>
        <dbReference type="ChEBI" id="CHEBI:29105"/>
        <label>3</label>
    </ligand>
</feature>
<organism evidence="12 13">
    <name type="scientific">Chrysophaeum taylorii</name>
    <dbReference type="NCBI Taxonomy" id="2483200"/>
    <lineage>
        <taxon>Eukaryota</taxon>
        <taxon>Sar</taxon>
        <taxon>Stramenopiles</taxon>
        <taxon>Ochrophyta</taxon>
        <taxon>Pelagophyceae</taxon>
        <taxon>Pelagomonadales</taxon>
        <taxon>Pelagomonadaceae</taxon>
        <taxon>Chrysophaeum</taxon>
    </lineage>
</organism>
<dbReference type="Proteomes" id="UP001230188">
    <property type="component" value="Unassembled WGS sequence"/>
</dbReference>
<protein>
    <recommendedName>
        <fullName evidence="10">Methionine aminopeptidase</fullName>
        <ecNumber evidence="10">3.4.11.18</ecNumber>
    </recommendedName>
</protein>
<dbReference type="Gene3D" id="3.90.230.10">
    <property type="entry name" value="Creatinase/methionine aminopeptidase superfamily"/>
    <property type="match status" value="1"/>
</dbReference>
<feature type="binding site" evidence="8">
    <location>
        <position position="249"/>
    </location>
    <ligand>
        <name>Zn(2+)</name>
        <dbReference type="ChEBI" id="CHEBI:29105"/>
        <label>4</label>
        <note>catalytic</note>
    </ligand>
</feature>
<dbReference type="NCBIfam" id="TIGR00500">
    <property type="entry name" value="met_pdase_I"/>
    <property type="match status" value="1"/>
</dbReference>
<evidence type="ECO:0000256" key="8">
    <source>
        <dbReference type="HAMAP-Rule" id="MF_03174"/>
    </source>
</evidence>
<comment type="similarity">
    <text evidence="8 9">Belongs to the peptidase M24A family. Methionine aminopeptidase type 1 subfamily.</text>
</comment>
<dbReference type="SUPFAM" id="SSF55920">
    <property type="entry name" value="Creatinase/aminopeptidase"/>
    <property type="match status" value="1"/>
</dbReference>
<evidence type="ECO:0000256" key="5">
    <source>
        <dbReference type="ARBA" id="ARBA00022771"/>
    </source>
</evidence>
<dbReference type="HAMAP" id="MF_01974">
    <property type="entry name" value="MetAP_1"/>
    <property type="match status" value="1"/>
</dbReference>
<dbReference type="AlphaFoldDB" id="A0AAD7UAY9"/>
<reference evidence="12" key="1">
    <citation type="submission" date="2023-01" db="EMBL/GenBank/DDBJ databases">
        <title>Metagenome sequencing of chrysophaentin producing Chrysophaeum taylorii.</title>
        <authorList>
            <person name="Davison J."/>
            <person name="Bewley C."/>
        </authorList>
    </citation>
    <scope>NUCLEOTIDE SEQUENCE</scope>
    <source>
        <strain evidence="12">NIES-1699</strain>
    </source>
</reference>
<dbReference type="Pfam" id="PF00557">
    <property type="entry name" value="Peptidase_M24"/>
    <property type="match status" value="1"/>
</dbReference>
<dbReference type="GO" id="GO:0070006">
    <property type="term" value="F:metalloaminopeptidase activity"/>
    <property type="evidence" value="ECO:0007669"/>
    <property type="project" value="UniProtKB-UniRule"/>
</dbReference>
<evidence type="ECO:0000256" key="1">
    <source>
        <dbReference type="ARBA" id="ARBA00022438"/>
    </source>
</evidence>
<evidence type="ECO:0000256" key="6">
    <source>
        <dbReference type="ARBA" id="ARBA00022801"/>
    </source>
</evidence>
<dbReference type="InterPro" id="IPR002467">
    <property type="entry name" value="Pept_M24A_MAP1"/>
</dbReference>
<dbReference type="InterPro" id="IPR000994">
    <property type="entry name" value="Pept_M24"/>
</dbReference>
<dbReference type="EMBL" id="JAQMWT010000457">
    <property type="protein sequence ID" value="KAJ8601030.1"/>
    <property type="molecule type" value="Genomic_DNA"/>
</dbReference>
<comment type="function">
    <text evidence="8 10">Cotranslationally removes the N-terminal methionine from nascent proteins. The N-terminal methionine is often cleaved when the second residue in the primary sequence is small and uncharged (Met-Ala-, Cys, Gly, Pro, Ser, Thr, or Val).</text>
</comment>
<evidence type="ECO:0000256" key="2">
    <source>
        <dbReference type="ARBA" id="ARBA00022490"/>
    </source>
</evidence>
<proteinExistence type="inferred from homology"/>
<feature type="binding site" evidence="8">
    <location>
        <position position="312"/>
    </location>
    <ligand>
        <name>Zn(2+)</name>
        <dbReference type="ChEBI" id="CHEBI:29105"/>
        <label>4</label>
        <note>catalytic</note>
    </ligand>
</feature>
<dbReference type="PROSITE" id="PS52013">
    <property type="entry name" value="ZF_C6H2"/>
    <property type="match status" value="1"/>
</dbReference>
<comment type="subunit">
    <text evidence="8">Associates with the 60S ribosomal subunit of the 80S translational complex.</text>
</comment>
<dbReference type="CDD" id="cd01086">
    <property type="entry name" value="MetAP1"/>
    <property type="match status" value="1"/>
</dbReference>
<keyword evidence="4 8" id="KW-0479">Metal-binding</keyword>
<gene>
    <name evidence="12" type="ORF">CTAYLR_007958</name>
</gene>
<dbReference type="GO" id="GO:0006508">
    <property type="term" value="P:proteolysis"/>
    <property type="evidence" value="ECO:0007669"/>
    <property type="project" value="UniProtKB-KW"/>
</dbReference>
<feature type="binding site" evidence="8">
    <location>
        <position position="376"/>
    </location>
    <ligand>
        <name>Zn(2+)</name>
        <dbReference type="ChEBI" id="CHEBI:29105"/>
        <label>4</label>
        <note>catalytic</note>
    </ligand>
</feature>
<feature type="binding site" evidence="8">
    <location>
        <position position="376"/>
    </location>
    <ligand>
        <name>Zn(2+)</name>
        <dbReference type="ChEBI" id="CHEBI:29105"/>
        <label>3</label>
    </ligand>
</feature>
<keyword evidence="6 8" id="KW-0378">Hydrolase</keyword>
<comment type="cofactor">
    <cofactor evidence="10">
        <name>Co(2+)</name>
        <dbReference type="ChEBI" id="CHEBI:48828"/>
    </cofactor>
    <cofactor evidence="10">
        <name>Zn(2+)</name>
        <dbReference type="ChEBI" id="CHEBI:29105"/>
    </cofactor>
    <cofactor evidence="10">
        <name>Mn(2+)</name>
        <dbReference type="ChEBI" id="CHEBI:29035"/>
    </cofactor>
    <cofactor evidence="10">
        <name>Fe(2+)</name>
        <dbReference type="ChEBI" id="CHEBI:29033"/>
    </cofactor>
    <text evidence="10">Binds 2 divalent metal cations per subunit. Has a high-affinity and a low affinity metal-binding site. The true nature of the physiological cofactor is under debate. The enzyme is active with cobalt, zinc, manganese or divalent iron ions.</text>
</comment>
<evidence type="ECO:0000256" key="10">
    <source>
        <dbReference type="RuleBase" id="RU003653"/>
    </source>
</evidence>
<dbReference type="PRINTS" id="PR00599">
    <property type="entry name" value="MAPEPTIDASE"/>
</dbReference>
<comment type="catalytic activity">
    <reaction evidence="8 10">
        <text>Release of N-terminal amino acids, preferentially methionine, from peptides and arylamides.</text>
        <dbReference type="EC" id="3.4.11.18"/>
    </reaction>
</comment>
<dbReference type="InterPro" id="IPR036005">
    <property type="entry name" value="Creatinase/aminopeptidase-like"/>
</dbReference>
<keyword evidence="13" id="KW-1185">Reference proteome</keyword>
<evidence type="ECO:0000313" key="12">
    <source>
        <dbReference type="EMBL" id="KAJ8601030.1"/>
    </source>
</evidence>
<evidence type="ECO:0000256" key="7">
    <source>
        <dbReference type="ARBA" id="ARBA00022833"/>
    </source>
</evidence>
<evidence type="ECO:0000256" key="3">
    <source>
        <dbReference type="ARBA" id="ARBA00022670"/>
    </source>
</evidence>
<feature type="binding site" evidence="8">
    <location>
        <position position="221"/>
    </location>
    <ligand>
        <name>a protein</name>
        <dbReference type="ChEBI" id="CHEBI:16541"/>
    </ligand>
    <ligandPart>
        <name>N-terminal L-methionine residue</name>
        <dbReference type="ChEBI" id="CHEBI:64731"/>
    </ligandPart>
</feature>
<sequence>MAAIDNGRHIRRCTTPACPSTGATMACPSCVKLKQREPLGFEDSPGVDFYCTQECFKSHWAEHKKKHRPWGALIDEWEKAHPVALEKRMPEAFNGYGDWTGSLRPFARGPAARARLESLPSSIARPDYWKTGQPVSEQQEKRTHGIKVYSEREIGLIREACRVGREVLDECGRAARVGVTTAEIDRVCYEATVERGAYPSPLNYYNFPCSVCTSVNEVVCHGIPDMRELEDGDILNIDVSVFKDGVHGDLNETYFIGTPDIDSLRLVKTAFECLEAGAAIIKPGTWYRDVGAAISRVARANACSVVRTYCGHGIGDLFHTAPNVPHYAKNKATGIMKPGHVFTIEPMINLGTYRDRTWPDQWTAVTVDGKRSAQFEHTFLVTEDGYEILTMRQNEPTMLWDLKKQLRL</sequence>